<dbReference type="InterPro" id="IPR036390">
    <property type="entry name" value="WH_DNA-bd_sf"/>
</dbReference>
<dbReference type="PROSITE" id="PS50931">
    <property type="entry name" value="HTH_LYSR"/>
    <property type="match status" value="1"/>
</dbReference>
<sequence length="325" mass="35299">MDLEVRHLRAVCAIADHGSISKAAAALKTSQPSLAAQLRRIESMFGSPLFERGREGATATPLGEWVLARSRSLLPAFEELRRDGMRFAGRRVVRVGCMSSHLALHIIGTLRELLPDAEVSMRTEEAMDVLPSLLRSQRLELATLADYPGLPLTPPAGVGYAPVAWEPIFVAVAENHPLAAHQEIELADLAGEEWSLPVMIEVGHREHFSDACAKAGFVPKIGCEATLSVAVDLIAASRCVGMFQATSRGYPGIAIRPLAGTPLSFRHLIGWTEAGPVDPQISELVTAVRRAYWADAEKAPVYQDWLKRHGPLPQPQAQDPYSAIV</sequence>
<dbReference type="Gene3D" id="3.40.190.290">
    <property type="match status" value="1"/>
</dbReference>
<evidence type="ECO:0000256" key="4">
    <source>
        <dbReference type="ARBA" id="ARBA00023163"/>
    </source>
</evidence>
<dbReference type="GO" id="GO:0003677">
    <property type="term" value="F:DNA binding"/>
    <property type="evidence" value="ECO:0007669"/>
    <property type="project" value="UniProtKB-KW"/>
</dbReference>
<reference evidence="6 7" key="1">
    <citation type="submission" date="2020-08" db="EMBL/GenBank/DDBJ databases">
        <title>Sequencing the genomes of 1000 actinobacteria strains.</title>
        <authorList>
            <person name="Klenk H.-P."/>
        </authorList>
    </citation>
    <scope>NUCLEOTIDE SEQUENCE [LARGE SCALE GENOMIC DNA]</scope>
    <source>
        <strain evidence="6 7">DSM 45790</strain>
    </source>
</reference>
<evidence type="ECO:0000313" key="6">
    <source>
        <dbReference type="EMBL" id="MBB5626262.1"/>
    </source>
</evidence>
<dbReference type="PANTHER" id="PTHR30346">
    <property type="entry name" value="TRANSCRIPTIONAL DUAL REGULATOR HCAR-RELATED"/>
    <property type="match status" value="1"/>
</dbReference>
<dbReference type="Proteomes" id="UP000588112">
    <property type="component" value="Unassembled WGS sequence"/>
</dbReference>
<dbReference type="AlphaFoldDB" id="A0A7W8Z2I7"/>
<dbReference type="InterPro" id="IPR036388">
    <property type="entry name" value="WH-like_DNA-bd_sf"/>
</dbReference>
<organism evidence="6 7">
    <name type="scientific">Sphaerisporangium krabiense</name>
    <dbReference type="NCBI Taxonomy" id="763782"/>
    <lineage>
        <taxon>Bacteria</taxon>
        <taxon>Bacillati</taxon>
        <taxon>Actinomycetota</taxon>
        <taxon>Actinomycetes</taxon>
        <taxon>Streptosporangiales</taxon>
        <taxon>Streptosporangiaceae</taxon>
        <taxon>Sphaerisporangium</taxon>
    </lineage>
</organism>
<proteinExistence type="inferred from homology"/>
<evidence type="ECO:0000256" key="1">
    <source>
        <dbReference type="ARBA" id="ARBA00009437"/>
    </source>
</evidence>
<dbReference type="Gene3D" id="1.10.10.10">
    <property type="entry name" value="Winged helix-like DNA-binding domain superfamily/Winged helix DNA-binding domain"/>
    <property type="match status" value="1"/>
</dbReference>
<dbReference type="InterPro" id="IPR000847">
    <property type="entry name" value="LysR_HTH_N"/>
</dbReference>
<comment type="caution">
    <text evidence="6">The sequence shown here is derived from an EMBL/GenBank/DDBJ whole genome shotgun (WGS) entry which is preliminary data.</text>
</comment>
<protein>
    <submittedName>
        <fullName evidence="6">DNA-binding transcriptional LysR family regulator</fullName>
    </submittedName>
</protein>
<evidence type="ECO:0000313" key="7">
    <source>
        <dbReference type="Proteomes" id="UP000588112"/>
    </source>
</evidence>
<dbReference type="GO" id="GO:0032993">
    <property type="term" value="C:protein-DNA complex"/>
    <property type="evidence" value="ECO:0007669"/>
    <property type="project" value="TreeGrafter"/>
</dbReference>
<dbReference type="SUPFAM" id="SSF53850">
    <property type="entry name" value="Periplasmic binding protein-like II"/>
    <property type="match status" value="1"/>
</dbReference>
<dbReference type="GO" id="GO:0003700">
    <property type="term" value="F:DNA-binding transcription factor activity"/>
    <property type="evidence" value="ECO:0007669"/>
    <property type="project" value="InterPro"/>
</dbReference>
<dbReference type="Pfam" id="PF00126">
    <property type="entry name" value="HTH_1"/>
    <property type="match status" value="1"/>
</dbReference>
<dbReference type="SUPFAM" id="SSF46785">
    <property type="entry name" value="Winged helix' DNA-binding domain"/>
    <property type="match status" value="1"/>
</dbReference>
<accession>A0A7W8Z2I7</accession>
<keyword evidence="7" id="KW-1185">Reference proteome</keyword>
<keyword evidence="3 6" id="KW-0238">DNA-binding</keyword>
<dbReference type="EMBL" id="JACHBR010000001">
    <property type="protein sequence ID" value="MBB5626262.1"/>
    <property type="molecule type" value="Genomic_DNA"/>
</dbReference>
<evidence type="ECO:0000256" key="3">
    <source>
        <dbReference type="ARBA" id="ARBA00023125"/>
    </source>
</evidence>
<gene>
    <name evidence="6" type="ORF">BJ981_001961</name>
</gene>
<keyword evidence="2" id="KW-0805">Transcription regulation</keyword>
<evidence type="ECO:0000256" key="2">
    <source>
        <dbReference type="ARBA" id="ARBA00023015"/>
    </source>
</evidence>
<name>A0A7W8Z2I7_9ACTN</name>
<dbReference type="InterPro" id="IPR005119">
    <property type="entry name" value="LysR_subst-bd"/>
</dbReference>
<feature type="domain" description="HTH lysR-type" evidence="5">
    <location>
        <begin position="1"/>
        <end position="60"/>
    </location>
</feature>
<dbReference type="PRINTS" id="PR00039">
    <property type="entry name" value="HTHLYSR"/>
</dbReference>
<comment type="similarity">
    <text evidence="1">Belongs to the LysR transcriptional regulatory family.</text>
</comment>
<dbReference type="PANTHER" id="PTHR30346:SF30">
    <property type="entry name" value="SMALL NEUTRAL PROTEASE REGULATORY PROTEIN"/>
    <property type="match status" value="1"/>
</dbReference>
<dbReference type="Pfam" id="PF03466">
    <property type="entry name" value="LysR_substrate"/>
    <property type="match status" value="1"/>
</dbReference>
<keyword evidence="4" id="KW-0804">Transcription</keyword>
<evidence type="ECO:0000259" key="5">
    <source>
        <dbReference type="PROSITE" id="PS50931"/>
    </source>
</evidence>
<dbReference type="RefSeq" id="WP_239139670.1">
    <property type="nucleotide sequence ID" value="NZ_BOOS01000062.1"/>
</dbReference>